<feature type="region of interest" description="Disordered" evidence="9">
    <location>
        <begin position="294"/>
        <end position="314"/>
    </location>
</feature>
<feature type="region of interest" description="Disordered" evidence="9">
    <location>
        <begin position="347"/>
        <end position="375"/>
    </location>
</feature>
<dbReference type="InterPro" id="IPR016177">
    <property type="entry name" value="DNA-bd_dom_sf"/>
</dbReference>
<evidence type="ECO:0000256" key="8">
    <source>
        <dbReference type="ARBA" id="ARBA00023242"/>
    </source>
</evidence>
<keyword evidence="6" id="KW-0238">DNA-binding</keyword>
<evidence type="ECO:0000256" key="3">
    <source>
        <dbReference type="ARBA" id="ARBA00022771"/>
    </source>
</evidence>
<evidence type="ECO:0000313" key="12">
    <source>
        <dbReference type="EMBL" id="WOH07247.1"/>
    </source>
</evidence>
<keyword evidence="3" id="KW-0863">Zinc-finger</keyword>
<feature type="region of interest" description="Disordered" evidence="9">
    <location>
        <begin position="1"/>
        <end position="30"/>
    </location>
</feature>
<dbReference type="SMART" id="SM00391">
    <property type="entry name" value="MBD"/>
    <property type="match status" value="1"/>
</dbReference>
<dbReference type="Gene3D" id="3.30.890.10">
    <property type="entry name" value="Methyl-cpg-binding Protein 2, Chain A"/>
    <property type="match status" value="1"/>
</dbReference>
<dbReference type="SUPFAM" id="SSF54171">
    <property type="entry name" value="DNA-binding domain"/>
    <property type="match status" value="1"/>
</dbReference>
<gene>
    <name evidence="12" type="ORF">DCAR_0626676</name>
</gene>
<dbReference type="Pfam" id="PF07496">
    <property type="entry name" value="zf-CW"/>
    <property type="match status" value="1"/>
</dbReference>
<evidence type="ECO:0000313" key="13">
    <source>
        <dbReference type="Proteomes" id="UP000077755"/>
    </source>
</evidence>
<sequence>MQPSLPKFTIKIKGERNDSEPLMPSSLSGQAVISGTTASVLHNCKREEGIDINTPASQDQQENNLPRPEKANSLEKERDNSSNIDDDDDDQDCNNAQNQLVLYNPPDAVSDDVEFSPDAVPINFMNPSQPSQLYSLQNSVSRNLPSVGAFTVQCAKCFKWRLIPSKEKYEEIREHILEQPFVCEAAREWRPEISCDDDPDIRQDGSRLWAIDRPNIAQAPLGWERLLRIRGFGGTKFADVYYVTPSGKRLRSMVEVQRYLLEHPDEAEGVAMSQFSFQIPRPLQENYVKKRTPRIAFPDGGTSGTPGSSQARPLTWVRPEANTDLQLGMLDYGSPYQIPEAVDRPGASYQAPLHEPGDRPAKRLKQPSGQMYNGGYTYMNLQQDEGRRT</sequence>
<keyword evidence="2" id="KW-0479">Metal-binding</keyword>
<evidence type="ECO:0000259" key="11">
    <source>
        <dbReference type="PROSITE" id="PS51050"/>
    </source>
</evidence>
<keyword evidence="13" id="KW-1185">Reference proteome</keyword>
<reference evidence="12" key="2">
    <citation type="submission" date="2022-03" db="EMBL/GenBank/DDBJ databases">
        <title>Draft title - Genomic analysis of global carrot germplasm unveils the trajectory of domestication and the origin of high carotenoid orange carrot.</title>
        <authorList>
            <person name="Iorizzo M."/>
            <person name="Ellison S."/>
            <person name="Senalik D."/>
            <person name="Macko-Podgorni A."/>
            <person name="Grzebelus D."/>
            <person name="Bostan H."/>
            <person name="Rolling W."/>
            <person name="Curaba J."/>
            <person name="Simon P."/>
        </authorList>
    </citation>
    <scope>NUCLEOTIDE SEQUENCE</scope>
    <source>
        <tissue evidence="12">Leaf</tissue>
    </source>
</reference>
<dbReference type="GO" id="GO:0005634">
    <property type="term" value="C:nucleus"/>
    <property type="evidence" value="ECO:0007669"/>
    <property type="project" value="UniProtKB-SubCell"/>
</dbReference>
<evidence type="ECO:0000256" key="5">
    <source>
        <dbReference type="ARBA" id="ARBA00023015"/>
    </source>
</evidence>
<evidence type="ECO:0008006" key="14">
    <source>
        <dbReference type="Google" id="ProtNLM"/>
    </source>
</evidence>
<dbReference type="GO" id="GO:0003677">
    <property type="term" value="F:DNA binding"/>
    <property type="evidence" value="ECO:0007669"/>
    <property type="project" value="UniProtKB-KW"/>
</dbReference>
<dbReference type="KEGG" id="dcr:108224445"/>
<feature type="compositionally biased region" description="Basic and acidic residues" evidence="9">
    <location>
        <begin position="67"/>
        <end position="80"/>
    </location>
</feature>
<protein>
    <recommendedName>
        <fullName evidence="14">MBD domain-containing protein</fullName>
    </recommendedName>
</protein>
<organism evidence="12 13">
    <name type="scientific">Daucus carota subsp. sativus</name>
    <name type="common">Carrot</name>
    <dbReference type="NCBI Taxonomy" id="79200"/>
    <lineage>
        <taxon>Eukaryota</taxon>
        <taxon>Viridiplantae</taxon>
        <taxon>Streptophyta</taxon>
        <taxon>Embryophyta</taxon>
        <taxon>Tracheophyta</taxon>
        <taxon>Spermatophyta</taxon>
        <taxon>Magnoliopsida</taxon>
        <taxon>eudicotyledons</taxon>
        <taxon>Gunneridae</taxon>
        <taxon>Pentapetalae</taxon>
        <taxon>asterids</taxon>
        <taxon>campanulids</taxon>
        <taxon>Apiales</taxon>
        <taxon>Apiaceae</taxon>
        <taxon>Apioideae</taxon>
        <taxon>Scandiceae</taxon>
        <taxon>Daucinae</taxon>
        <taxon>Daucus</taxon>
        <taxon>Daucus sect. Daucus</taxon>
    </lineage>
</organism>
<evidence type="ECO:0000256" key="9">
    <source>
        <dbReference type="SAM" id="MobiDB-lite"/>
    </source>
</evidence>
<dbReference type="CDD" id="cd01396">
    <property type="entry name" value="MeCP2_MBD"/>
    <property type="match status" value="1"/>
</dbReference>
<dbReference type="GO" id="GO:0008270">
    <property type="term" value="F:zinc ion binding"/>
    <property type="evidence" value="ECO:0007669"/>
    <property type="project" value="UniProtKB-KW"/>
</dbReference>
<name>A0AAF0XHQ2_DAUCS</name>
<feature type="region of interest" description="Disordered" evidence="9">
    <location>
        <begin position="46"/>
        <end position="94"/>
    </location>
</feature>
<dbReference type="InterPro" id="IPR001739">
    <property type="entry name" value="Methyl_CpG_DNA-bd"/>
</dbReference>
<evidence type="ECO:0000256" key="4">
    <source>
        <dbReference type="ARBA" id="ARBA00022833"/>
    </source>
</evidence>
<dbReference type="PROSITE" id="PS51050">
    <property type="entry name" value="ZF_CW"/>
    <property type="match status" value="1"/>
</dbReference>
<feature type="domain" description="CW-type" evidence="11">
    <location>
        <begin position="144"/>
        <end position="203"/>
    </location>
</feature>
<comment type="subcellular location">
    <subcellularLocation>
        <location evidence="1">Nucleus</location>
    </subcellularLocation>
</comment>
<dbReference type="AlphaFoldDB" id="A0AAF0XHQ2"/>
<proteinExistence type="predicted"/>
<evidence type="ECO:0000256" key="2">
    <source>
        <dbReference type="ARBA" id="ARBA00022723"/>
    </source>
</evidence>
<dbReference type="Gene3D" id="3.30.40.100">
    <property type="match status" value="1"/>
</dbReference>
<dbReference type="PROSITE" id="PS50982">
    <property type="entry name" value="MBD"/>
    <property type="match status" value="1"/>
</dbReference>
<evidence type="ECO:0000259" key="10">
    <source>
        <dbReference type="PROSITE" id="PS50982"/>
    </source>
</evidence>
<feature type="compositionally biased region" description="Polar residues" evidence="9">
    <location>
        <begin position="54"/>
        <end position="64"/>
    </location>
</feature>
<dbReference type="InterPro" id="IPR011124">
    <property type="entry name" value="Znf_CW"/>
</dbReference>
<dbReference type="Proteomes" id="UP000077755">
    <property type="component" value="Chromosome 6"/>
</dbReference>
<evidence type="ECO:0000256" key="1">
    <source>
        <dbReference type="ARBA" id="ARBA00004123"/>
    </source>
</evidence>
<reference evidence="12" key="1">
    <citation type="journal article" date="2016" name="Nat. Genet.">
        <title>A high-quality carrot genome assembly provides new insights into carotenoid accumulation and asterid genome evolution.</title>
        <authorList>
            <person name="Iorizzo M."/>
            <person name="Ellison S."/>
            <person name="Senalik D."/>
            <person name="Zeng P."/>
            <person name="Satapoomin P."/>
            <person name="Huang J."/>
            <person name="Bowman M."/>
            <person name="Iovene M."/>
            <person name="Sanseverino W."/>
            <person name="Cavagnaro P."/>
            <person name="Yildiz M."/>
            <person name="Macko-Podgorni A."/>
            <person name="Moranska E."/>
            <person name="Grzebelus E."/>
            <person name="Grzebelus D."/>
            <person name="Ashrafi H."/>
            <person name="Zheng Z."/>
            <person name="Cheng S."/>
            <person name="Spooner D."/>
            <person name="Van Deynze A."/>
            <person name="Simon P."/>
        </authorList>
    </citation>
    <scope>NUCLEOTIDE SEQUENCE</scope>
    <source>
        <tissue evidence="12">Leaf</tissue>
    </source>
</reference>
<accession>A0AAF0XHQ2</accession>
<dbReference type="Pfam" id="PF01429">
    <property type="entry name" value="MBD"/>
    <property type="match status" value="1"/>
</dbReference>
<dbReference type="PANTHER" id="PTHR12396:SF0">
    <property type="entry name" value="METHYL-CPG BINDING DOMAIN PROTEIN-LIKE, ISOFORM C"/>
    <property type="match status" value="1"/>
</dbReference>
<keyword evidence="5" id="KW-0805">Transcription regulation</keyword>
<dbReference type="EMBL" id="CP093348">
    <property type="protein sequence ID" value="WOH07247.1"/>
    <property type="molecule type" value="Genomic_DNA"/>
</dbReference>
<feature type="domain" description="MBD" evidence="10">
    <location>
        <begin position="209"/>
        <end position="282"/>
    </location>
</feature>
<keyword evidence="4" id="KW-0862">Zinc</keyword>
<dbReference type="PANTHER" id="PTHR12396">
    <property type="entry name" value="METHYL-CPG BINDING PROTEIN, MBD"/>
    <property type="match status" value="1"/>
</dbReference>
<keyword evidence="8" id="KW-0539">Nucleus</keyword>
<evidence type="ECO:0000256" key="7">
    <source>
        <dbReference type="ARBA" id="ARBA00023163"/>
    </source>
</evidence>
<keyword evidence="7" id="KW-0804">Transcription</keyword>
<evidence type="ECO:0000256" key="6">
    <source>
        <dbReference type="ARBA" id="ARBA00023125"/>
    </source>
</evidence>